<feature type="region of interest" description="Disordered" evidence="1">
    <location>
        <begin position="1"/>
        <end position="22"/>
    </location>
</feature>
<name>A0A8J2WGC4_9STRA</name>
<evidence type="ECO:0008006" key="4">
    <source>
        <dbReference type="Google" id="ProtNLM"/>
    </source>
</evidence>
<dbReference type="Proteomes" id="UP000789595">
    <property type="component" value="Unassembled WGS sequence"/>
</dbReference>
<proteinExistence type="predicted"/>
<gene>
    <name evidence="2" type="ORF">PECAL_2P03190</name>
</gene>
<reference evidence="2" key="1">
    <citation type="submission" date="2021-11" db="EMBL/GenBank/DDBJ databases">
        <authorList>
            <consortium name="Genoscope - CEA"/>
            <person name="William W."/>
        </authorList>
    </citation>
    <scope>NUCLEOTIDE SEQUENCE</scope>
</reference>
<protein>
    <recommendedName>
        <fullName evidence="4">Calmodulin</fullName>
    </recommendedName>
</protein>
<evidence type="ECO:0000313" key="3">
    <source>
        <dbReference type="Proteomes" id="UP000789595"/>
    </source>
</evidence>
<accession>A0A8J2WGC4</accession>
<evidence type="ECO:0000313" key="2">
    <source>
        <dbReference type="EMBL" id="CAH0367305.1"/>
    </source>
</evidence>
<feature type="compositionally biased region" description="Polar residues" evidence="1">
    <location>
        <begin position="1"/>
        <end position="15"/>
    </location>
</feature>
<keyword evidence="3" id="KW-1185">Reference proteome</keyword>
<organism evidence="2 3">
    <name type="scientific">Pelagomonas calceolata</name>
    <dbReference type="NCBI Taxonomy" id="35677"/>
    <lineage>
        <taxon>Eukaryota</taxon>
        <taxon>Sar</taxon>
        <taxon>Stramenopiles</taxon>
        <taxon>Ochrophyta</taxon>
        <taxon>Pelagophyceae</taxon>
        <taxon>Pelagomonadales</taxon>
        <taxon>Pelagomonadaceae</taxon>
        <taxon>Pelagomonas</taxon>
    </lineage>
</organism>
<feature type="compositionally biased region" description="Low complexity" evidence="1">
    <location>
        <begin position="1232"/>
        <end position="1245"/>
    </location>
</feature>
<comment type="caution">
    <text evidence="2">The sequence shown here is derived from an EMBL/GenBank/DDBJ whole genome shotgun (WGS) entry which is preliminary data.</text>
</comment>
<evidence type="ECO:0000256" key="1">
    <source>
        <dbReference type="SAM" id="MobiDB-lite"/>
    </source>
</evidence>
<feature type="region of interest" description="Disordered" evidence="1">
    <location>
        <begin position="1201"/>
        <end position="1252"/>
    </location>
</feature>
<dbReference type="EMBL" id="CAKKNE010000002">
    <property type="protein sequence ID" value="CAH0367305.1"/>
    <property type="molecule type" value="Genomic_DNA"/>
</dbReference>
<sequence>MALTPSNAAPVTTRSPSEDPLATTLFRSPVTNLDADVIMESPQHKPSISDAPQYEVTMDQLPWPDWPAVRLRSITHFNRFVKPRDRTRALIADHLSTTPYAQPVKPVKPPTPPPSPAEIAEKRLTKIRRKIEEEWPDVEPVDDATVDHLGKVVKKAKANTEIEEYRMEVTPALANALGVPDEDAATLALGKKRKASAVVSPEPSTDDVSDEDDVVDDRVSHLLEDALDRKVHEMLTEEAGESDEDLVAFVIHLAREADDRDAFLATLKAQGAAFRDDFAKALYHEVEKYDQPKAPKMALVEEQVMLSGDAQAQLAAEGALERFENENEDPSLALEKFHESRKPAIPDAVCEEFKGFIDRDPARRLEVDEVRHEGRLTAEAIREAREAAKDLDGEDLEIVGDNRELDPIAVSSEMELRLAHTIATNLGNDLHRDRVNSVLAPPLSSESVYCHADLQQGLPGAIVAFDGGEDGTSNELETRHLQDADLRRRAKWEQAVGEWHAQQGNSVDAYQHFGKAASLYEKARFTEGPPGKVNAQDVFVYDAFAIKALKRIQRYYRRHHELLGDAFTKCKALYRGSTVRNRNRRYHRRLYAAAVFAQKPCRRWYARRWNNAIHLERCERGRKARRIAFLIRRERELRWKLAFFMKRCIAKIRARIRRGRIWGATTIQRVWRGGCGRAAFADELARYRARRLKAATMAQTVARRARARARARIRERELVKAEAARLAAERKLVKRAAALAELRTALKLEAPSSSGPALKFWAARLRADDDDDAATEDIEEKKAREAFAAGAHDGTVMKSENLEEALAAAGLSQNESDVAAAFGELGGKAEITFPDFAHWLATNGKRRKPRLSFLKRLFAKKPKIDLAAAIRRRAAGEARRDAARRAARRAVNGLREDLGHPRFACGACHATFALQRDFVKHFDRFGNCSASHAHARPHTAEEKKTRKRAFPFHMKSIVVSAKEHRARANCLRELSRLEDEERVVDAAGRDAYAQARHALDEDPAAKKELGFVIRGLRAVIKKRLKAEAELRDIVDALDAKGLLDSRCVRGLFRAMRAGDVEPGSLKWRDADEMAAAAARAVLALKEAWPGADILVTANELITWWRTGGRSTGLSTTALKTPDTVRALAKDVLARRAEAAARAAARRDFRGERPPLRDVGFDEDQLKAHDLRHLSAAAVDRRARADDEGEARCVAAAAALVRKGQEKKKRTTKVAPERMNLDDMSSDEEEDAPGAPAPAQQPQDGAVSQREAEKILAEAEQRLEDECREMLTTPHGRDALVFEAARLQAAAWLEDGGTEDEKLAASAARCFDAGSDGVVDGRDLPELIKYATGDLSEADHAWMFDRKDGLVATDDVVTYLCQRKGLVQERTIDATMSLIARARHRARDRHRAHDVTDDLRRARRNALDHLVENACLRAHACRDAEHKVRILSSTRRGLARLEWDACNHEAMRDHYFARATSLSKEDAALEEAAYVFAWFDVEHSGVLDTHEACPKFLLAFGCCQTWPEALVATRDAAPGKAEVSWPVLKRFLVAHRPERLQQGWRDVKPGSELDRAVLAARVEAALKLRQALAAERRAERAAAKRVNEGLVAFAEARHAKNYSFVGDLVRAAHAEENKGPGDATEAARRKLERAAYHAEADARRFLATAAGQRALRKREEEIIARRRSAGLPAVDGLPPAAAIAIDDVWSDHARTKDNTVDRAELSRVVHRLIKERGVPLEGDVSAALAPTRVVADPELLAHRAAIKDSAVRKLLHPGGDKAAKKELGRLAKRKMSLLLSLAVHHDDVKDRGGRAPDASRCSRAEFDAWCAKAHALALTRNVLRIMNPKAAAPRHCALQSILAHARSDARDSARDVIAREHLGVEEHVVKPHHAAILHRCAVLSAFATADVEHFLKSAAGKGVLKRRADALAILAPPWVGLIEDEMEDEDLRYLRHMAWRLFSAHVVGDANGIDRHEAPHVRLPSARLFRKCGLHRACAVDSLAAIGDTFGHEEGLMTFDQFWQVISGSQSSDGVDPPSIREFFDKKPTMKQLARTHVEAEARQHARKIARMERDHREHHAPPVFANVYVK</sequence>